<dbReference type="SUPFAM" id="SSF51905">
    <property type="entry name" value="FAD/NAD(P)-binding domain"/>
    <property type="match status" value="2"/>
</dbReference>
<dbReference type="InterPro" id="IPR036188">
    <property type="entry name" value="FAD/NAD-bd_sf"/>
</dbReference>
<dbReference type="InterPro" id="IPR004099">
    <property type="entry name" value="Pyr_nucl-diS_OxRdtase_dimer"/>
</dbReference>
<dbReference type="InterPro" id="IPR050260">
    <property type="entry name" value="FAD-bd_OxRdtase"/>
</dbReference>
<gene>
    <name evidence="9" type="ORF">EFK50_13935</name>
</gene>
<comment type="caution">
    <text evidence="9">The sequence shown here is derived from an EMBL/GenBank/DDBJ whole genome shotgun (WGS) entry which is preliminary data.</text>
</comment>
<dbReference type="Gene3D" id="3.50.50.60">
    <property type="entry name" value="FAD/NAD(P)-binding domain"/>
    <property type="match status" value="2"/>
</dbReference>
<feature type="domain" description="Pyridine nucleotide-disulphide oxidoreductase dimerisation" evidence="7">
    <location>
        <begin position="322"/>
        <end position="424"/>
    </location>
</feature>
<reference evidence="9 10" key="1">
    <citation type="submission" date="2018-11" db="EMBL/GenBank/DDBJ databases">
        <authorList>
            <person name="Li F."/>
        </authorList>
    </citation>
    <scope>NUCLEOTIDE SEQUENCE [LARGE SCALE GENOMIC DNA]</scope>
    <source>
        <strain evidence="9 10">Gsoil 097</strain>
    </source>
</reference>
<evidence type="ECO:0000256" key="5">
    <source>
        <dbReference type="ARBA" id="ARBA00023002"/>
    </source>
</evidence>
<dbReference type="GO" id="GO:0016491">
    <property type="term" value="F:oxidoreductase activity"/>
    <property type="evidence" value="ECO:0007669"/>
    <property type="project" value="UniProtKB-KW"/>
</dbReference>
<dbReference type="Pfam" id="PF07992">
    <property type="entry name" value="Pyr_redox_2"/>
    <property type="match status" value="1"/>
</dbReference>
<evidence type="ECO:0000259" key="7">
    <source>
        <dbReference type="Pfam" id="PF02852"/>
    </source>
</evidence>
<dbReference type="PRINTS" id="PR00411">
    <property type="entry name" value="PNDRDTASEI"/>
</dbReference>
<comment type="similarity">
    <text evidence="2">Belongs to the class-III pyridine nucleotide-disulfide oxidoreductase family.</text>
</comment>
<dbReference type="PRINTS" id="PR00368">
    <property type="entry name" value="FADPNR"/>
</dbReference>
<keyword evidence="6" id="KW-0676">Redox-active center</keyword>
<dbReference type="PANTHER" id="PTHR43429">
    <property type="entry name" value="PYRIDINE NUCLEOTIDE-DISULFIDE OXIDOREDUCTASE DOMAIN-CONTAINING"/>
    <property type="match status" value="1"/>
</dbReference>
<evidence type="ECO:0000259" key="8">
    <source>
        <dbReference type="Pfam" id="PF07992"/>
    </source>
</evidence>
<evidence type="ECO:0000256" key="3">
    <source>
        <dbReference type="ARBA" id="ARBA00022630"/>
    </source>
</evidence>
<evidence type="ECO:0000256" key="6">
    <source>
        <dbReference type="ARBA" id="ARBA00023284"/>
    </source>
</evidence>
<comment type="cofactor">
    <cofactor evidence="1">
        <name>FAD</name>
        <dbReference type="ChEBI" id="CHEBI:57692"/>
    </cofactor>
</comment>
<evidence type="ECO:0000256" key="1">
    <source>
        <dbReference type="ARBA" id="ARBA00001974"/>
    </source>
</evidence>
<organism evidence="9 10">
    <name type="scientific">Nocardioides marmoriginsengisoli</name>
    <dbReference type="NCBI Taxonomy" id="661483"/>
    <lineage>
        <taxon>Bacteria</taxon>
        <taxon>Bacillati</taxon>
        <taxon>Actinomycetota</taxon>
        <taxon>Actinomycetes</taxon>
        <taxon>Propionibacteriales</taxon>
        <taxon>Nocardioidaceae</taxon>
        <taxon>Nocardioides</taxon>
    </lineage>
</organism>
<evidence type="ECO:0000256" key="2">
    <source>
        <dbReference type="ARBA" id="ARBA00009130"/>
    </source>
</evidence>
<dbReference type="OrthoDB" id="9802028at2"/>
<dbReference type="PANTHER" id="PTHR43429:SF1">
    <property type="entry name" value="NAD(P)H SULFUR OXIDOREDUCTASE (COA-DEPENDENT)"/>
    <property type="match status" value="1"/>
</dbReference>
<proteinExistence type="inferred from homology"/>
<dbReference type="InterPro" id="IPR023753">
    <property type="entry name" value="FAD/NAD-binding_dom"/>
</dbReference>
<keyword evidence="3" id="KW-0285">Flavoprotein</keyword>
<feature type="domain" description="FAD/NAD(P)-binding" evidence="8">
    <location>
        <begin position="4"/>
        <end position="278"/>
    </location>
</feature>
<keyword evidence="5" id="KW-0560">Oxidoreductase</keyword>
<keyword evidence="10" id="KW-1185">Reference proteome</keyword>
<keyword evidence="4" id="KW-0274">FAD</keyword>
<dbReference type="EMBL" id="RJSE01000007">
    <property type="protein sequence ID" value="RNL63379.1"/>
    <property type="molecule type" value="Genomic_DNA"/>
</dbReference>
<dbReference type="AlphaFoldDB" id="A0A3N0CJ63"/>
<dbReference type="Proteomes" id="UP000267128">
    <property type="component" value="Unassembled WGS sequence"/>
</dbReference>
<evidence type="ECO:0000313" key="9">
    <source>
        <dbReference type="EMBL" id="RNL63379.1"/>
    </source>
</evidence>
<sequence length="452" mass="47197">MTERLLVIGGGAAGMSAASAARRTDPDLPITVLESGPYSSYGVCGIPYYLAGVVANAASLIAHPPSEFIERRRIDLRHGVEAVALDLDQRTLQTSDGETLDFSTLVYAAGAEPIVPPTARTRDPRVVTVRSLADAMVLRARLPEVARAVVVGAGYVGLEVADSLAQRGVSTTVVDRLPRVMPTLDEVIAERVEAEVRKHVELDLGSGLRALQLRTDAVVVELDDHELAADLVVLALGVRPRTGLLADAGLATTQEGALLVNARMQTSHAGVLAAGDSVAHHHRVLDAPAYVPLGPAANKTGRVAGTVAAGGDATFAGVVGTAVVKVFDLEVAHTGLSLEQAMAAGLDAVATDVTAMSRAKYYPDSAALHVRLVHERSRRVLGAQIVGTDGAAKRIDVVAAALHFGSFIDDLAGFDLAYAPPFSPVYDPITQVAQAAQREANRPSAVLGRVGR</sequence>
<evidence type="ECO:0000313" key="10">
    <source>
        <dbReference type="Proteomes" id="UP000267128"/>
    </source>
</evidence>
<protein>
    <submittedName>
        <fullName evidence="9">Pyridine nucleotide-disulfide oxidoreductase</fullName>
    </submittedName>
</protein>
<evidence type="ECO:0000256" key="4">
    <source>
        <dbReference type="ARBA" id="ARBA00022827"/>
    </source>
</evidence>
<name>A0A3N0CJ63_9ACTN</name>
<dbReference type="Pfam" id="PF02852">
    <property type="entry name" value="Pyr_redox_dim"/>
    <property type="match status" value="1"/>
</dbReference>
<dbReference type="InterPro" id="IPR016156">
    <property type="entry name" value="FAD/NAD-linked_Rdtase_dimer_sf"/>
</dbReference>
<accession>A0A3N0CJ63</accession>
<dbReference type="SUPFAM" id="SSF55424">
    <property type="entry name" value="FAD/NAD-linked reductases, dimerisation (C-terminal) domain"/>
    <property type="match status" value="1"/>
</dbReference>